<dbReference type="AlphaFoldDB" id="A0A9N8DNL7"/>
<proteinExistence type="predicted"/>
<name>A0A9N8DNL7_9STRA</name>
<evidence type="ECO:0000259" key="2">
    <source>
        <dbReference type="Pfam" id="PF20710"/>
    </source>
</evidence>
<accession>A0A9N8DNL7</accession>
<reference evidence="3" key="1">
    <citation type="submission" date="2020-06" db="EMBL/GenBank/DDBJ databases">
        <authorList>
            <consortium name="Plant Systems Biology data submission"/>
        </authorList>
    </citation>
    <scope>NUCLEOTIDE SEQUENCE</scope>
    <source>
        <strain evidence="3">D6</strain>
    </source>
</reference>
<evidence type="ECO:0000256" key="1">
    <source>
        <dbReference type="SAM" id="MobiDB-lite"/>
    </source>
</evidence>
<feature type="domain" description="DUF6824" evidence="2">
    <location>
        <begin position="25"/>
        <end position="111"/>
    </location>
</feature>
<feature type="compositionally biased region" description="Basic residues" evidence="1">
    <location>
        <begin position="121"/>
        <end position="131"/>
    </location>
</feature>
<evidence type="ECO:0000313" key="4">
    <source>
        <dbReference type="Proteomes" id="UP001153069"/>
    </source>
</evidence>
<dbReference type="InterPro" id="IPR049227">
    <property type="entry name" value="DUF6824"/>
</dbReference>
<evidence type="ECO:0000313" key="3">
    <source>
        <dbReference type="EMBL" id="CAB9505641.1"/>
    </source>
</evidence>
<dbReference type="Pfam" id="PF20710">
    <property type="entry name" value="DUF6824"/>
    <property type="match status" value="1"/>
</dbReference>
<organism evidence="3 4">
    <name type="scientific">Seminavis robusta</name>
    <dbReference type="NCBI Taxonomy" id="568900"/>
    <lineage>
        <taxon>Eukaryota</taxon>
        <taxon>Sar</taxon>
        <taxon>Stramenopiles</taxon>
        <taxon>Ochrophyta</taxon>
        <taxon>Bacillariophyta</taxon>
        <taxon>Bacillariophyceae</taxon>
        <taxon>Bacillariophycidae</taxon>
        <taxon>Naviculales</taxon>
        <taxon>Naviculaceae</taxon>
        <taxon>Seminavis</taxon>
    </lineage>
</organism>
<sequence length="347" mass="37817">MSKEETVVEEPRLLPEDFAPSSNTVIIGRGKKIKAHEGNRRLFAIVRAELPTYSVCGCKNKKSGVLVRIVERVRDTNEGRVGFVKQDAKTGRWYEVTPFAARTNVAQAFRDTNHMAYKSSKQSKQRRRRRVKMTDPAPASPTSSTCSVQAKAKTATSIMPPPKAPSSMMMGGFQQDQVASASLVASSSTSSPTSLNTLMRQNMMPMTQNCSQLDALCSASGVGAGWNTGYFASWEGSSSTLHQDSSFGLQDDSLARLNHILDKASDVVDLPQHTCDSSYASEQEARATWGDLLEPVPIAEPVPTVEDAGLDKAFDDIDEEQLNDEDHSFEIFDVVTAADIRAAFGAQ</sequence>
<feature type="region of interest" description="Disordered" evidence="1">
    <location>
        <begin position="113"/>
        <end position="157"/>
    </location>
</feature>
<keyword evidence="4" id="KW-1185">Reference proteome</keyword>
<gene>
    <name evidence="3" type="ORF">SEMRO_238_G095570.1</name>
</gene>
<comment type="caution">
    <text evidence="3">The sequence shown here is derived from an EMBL/GenBank/DDBJ whole genome shotgun (WGS) entry which is preliminary data.</text>
</comment>
<protein>
    <submittedName>
        <fullName evidence="3">Nitrilase family, member 2</fullName>
    </submittedName>
</protein>
<feature type="compositionally biased region" description="Low complexity" evidence="1">
    <location>
        <begin position="136"/>
        <end position="145"/>
    </location>
</feature>
<dbReference type="Proteomes" id="UP001153069">
    <property type="component" value="Unassembled WGS sequence"/>
</dbReference>
<dbReference type="EMBL" id="CAICTM010000237">
    <property type="protein sequence ID" value="CAB9505641.1"/>
    <property type="molecule type" value="Genomic_DNA"/>
</dbReference>
<dbReference type="OrthoDB" id="52329at2759"/>